<accession>X0SJD2</accession>
<dbReference type="EMBL" id="BARS01008244">
    <property type="protein sequence ID" value="GAF75967.1"/>
    <property type="molecule type" value="Genomic_DNA"/>
</dbReference>
<reference evidence="1" key="1">
    <citation type="journal article" date="2014" name="Front. Microbiol.">
        <title>High frequency of phylogenetically diverse reductive dehalogenase-homologous genes in deep subseafloor sedimentary metagenomes.</title>
        <authorList>
            <person name="Kawai M."/>
            <person name="Futagami T."/>
            <person name="Toyoda A."/>
            <person name="Takaki Y."/>
            <person name="Nishi S."/>
            <person name="Hori S."/>
            <person name="Arai W."/>
            <person name="Tsubouchi T."/>
            <person name="Morono Y."/>
            <person name="Uchiyama I."/>
            <person name="Ito T."/>
            <person name="Fujiyama A."/>
            <person name="Inagaki F."/>
            <person name="Takami H."/>
        </authorList>
    </citation>
    <scope>NUCLEOTIDE SEQUENCE</scope>
    <source>
        <strain evidence="1">Expedition CK06-06</strain>
    </source>
</reference>
<sequence length="39" mass="4536">MVHVYTDANLFWGGRTLSLIKDFNKIFSGHRNAYGTYEI</sequence>
<evidence type="ECO:0000313" key="1">
    <source>
        <dbReference type="EMBL" id="GAF75967.1"/>
    </source>
</evidence>
<gene>
    <name evidence="1" type="ORF">S01H1_15753</name>
</gene>
<dbReference type="AlphaFoldDB" id="X0SJD2"/>
<comment type="caution">
    <text evidence="1">The sequence shown here is derived from an EMBL/GenBank/DDBJ whole genome shotgun (WGS) entry which is preliminary data.</text>
</comment>
<name>X0SJD2_9ZZZZ</name>
<feature type="non-terminal residue" evidence="1">
    <location>
        <position position="39"/>
    </location>
</feature>
<proteinExistence type="predicted"/>
<protein>
    <submittedName>
        <fullName evidence="1">Uncharacterized protein</fullName>
    </submittedName>
</protein>
<organism evidence="1">
    <name type="scientific">marine sediment metagenome</name>
    <dbReference type="NCBI Taxonomy" id="412755"/>
    <lineage>
        <taxon>unclassified sequences</taxon>
        <taxon>metagenomes</taxon>
        <taxon>ecological metagenomes</taxon>
    </lineage>
</organism>